<dbReference type="Gene3D" id="1.10.10.10">
    <property type="entry name" value="Winged helix-like DNA-binding domain superfamily/Winged helix DNA-binding domain"/>
    <property type="match status" value="1"/>
</dbReference>
<keyword evidence="2" id="KW-1185">Reference proteome</keyword>
<proteinExistence type="predicted"/>
<gene>
    <name evidence="1" type="ORF">GCM10009665_71540</name>
</gene>
<organism evidence="1 2">
    <name type="scientific">Kitasatospora nipponensis</name>
    <dbReference type="NCBI Taxonomy" id="258049"/>
    <lineage>
        <taxon>Bacteria</taxon>
        <taxon>Bacillati</taxon>
        <taxon>Actinomycetota</taxon>
        <taxon>Actinomycetes</taxon>
        <taxon>Kitasatosporales</taxon>
        <taxon>Streptomycetaceae</taxon>
        <taxon>Kitasatospora</taxon>
    </lineage>
</organism>
<evidence type="ECO:0000313" key="1">
    <source>
        <dbReference type="EMBL" id="GAA1273488.1"/>
    </source>
</evidence>
<name>A0ABP4HPG4_9ACTN</name>
<reference evidence="2" key="1">
    <citation type="journal article" date="2019" name="Int. J. Syst. Evol. Microbiol.">
        <title>The Global Catalogue of Microorganisms (GCM) 10K type strain sequencing project: providing services to taxonomists for standard genome sequencing and annotation.</title>
        <authorList>
            <consortium name="The Broad Institute Genomics Platform"/>
            <consortium name="The Broad Institute Genome Sequencing Center for Infectious Disease"/>
            <person name="Wu L."/>
            <person name="Ma J."/>
        </authorList>
    </citation>
    <scope>NUCLEOTIDE SEQUENCE [LARGE SCALE GENOMIC DNA]</scope>
    <source>
        <strain evidence="2">JCM 13004</strain>
    </source>
</reference>
<dbReference type="SUPFAM" id="SSF46785">
    <property type="entry name" value="Winged helix' DNA-binding domain"/>
    <property type="match status" value="1"/>
</dbReference>
<sequence length="148" mass="16406">MSAATHGYGHGPFDPETLGMPPIYTLNLSAAQRSVLEWLTAQGAVFDLVTADVEQIAHDCGTSLSTVYDALSRLEALHLVENPDPTRYRINPRYFFASNPEIRRLVAEALEAPEITPDARAAAPRKIGNMDAMRRRTIRAVRAEEDEE</sequence>
<dbReference type="RefSeq" id="WP_344446393.1">
    <property type="nucleotide sequence ID" value="NZ_BAAALF010000239.1"/>
</dbReference>
<comment type="caution">
    <text evidence="1">The sequence shown here is derived from an EMBL/GenBank/DDBJ whole genome shotgun (WGS) entry which is preliminary data.</text>
</comment>
<dbReference type="EMBL" id="BAAALF010000239">
    <property type="protein sequence ID" value="GAA1273488.1"/>
    <property type="molecule type" value="Genomic_DNA"/>
</dbReference>
<evidence type="ECO:0000313" key="2">
    <source>
        <dbReference type="Proteomes" id="UP001500037"/>
    </source>
</evidence>
<dbReference type="Proteomes" id="UP001500037">
    <property type="component" value="Unassembled WGS sequence"/>
</dbReference>
<protein>
    <submittedName>
        <fullName evidence="1">MarR family transcriptional regulator</fullName>
    </submittedName>
</protein>
<accession>A0ABP4HPG4</accession>
<dbReference type="InterPro" id="IPR036390">
    <property type="entry name" value="WH_DNA-bd_sf"/>
</dbReference>
<dbReference type="InterPro" id="IPR036388">
    <property type="entry name" value="WH-like_DNA-bd_sf"/>
</dbReference>